<gene>
    <name evidence="2" type="ORF">ADEAN_000521500</name>
</gene>
<evidence type="ECO:0000256" key="1">
    <source>
        <dbReference type="SAM" id="MobiDB-lite"/>
    </source>
</evidence>
<proteinExistence type="predicted"/>
<feature type="region of interest" description="Disordered" evidence="1">
    <location>
        <begin position="24"/>
        <end position="46"/>
    </location>
</feature>
<feature type="compositionally biased region" description="Acidic residues" evidence="1">
    <location>
        <begin position="29"/>
        <end position="42"/>
    </location>
</feature>
<dbReference type="Proteomes" id="UP000515908">
    <property type="component" value="Chromosome 09"/>
</dbReference>
<feature type="region of interest" description="Disordered" evidence="1">
    <location>
        <begin position="383"/>
        <end position="409"/>
    </location>
</feature>
<reference evidence="2 3" key="1">
    <citation type="submission" date="2020-08" db="EMBL/GenBank/DDBJ databases">
        <authorList>
            <person name="Newling K."/>
            <person name="Davey J."/>
            <person name="Forrester S."/>
        </authorList>
    </citation>
    <scope>NUCLEOTIDE SEQUENCE [LARGE SCALE GENOMIC DNA]</scope>
    <source>
        <strain evidence="3">Crithidia deanei Carvalho (ATCC PRA-265)</strain>
    </source>
</reference>
<sequence length="608" mass="68368">MVAPEVKIEEWKKLYKKRITQLKELKMEDNEEEEEQDEDDNPLTESFVLDQIEQEKEKETKIKERQTILDPVLLPSPLLINTITELRRRLLREAAGKPPSKHTLEACLQEFLNETHVEDGALHDPLVTKNFYLYTAGPAVVGEDQANDTSNAHFRHQKVFQSDLVLLLLALLTSPRSGGAKSIVPHTISEDLSESMKRPQSSRRMTKVLKKMSAHINKSTTDVDAHTLTFVDLLQMKVDKHVTPLDKVRSGMMRLLFLNLPRFLLSKSVILLCEAAPLYEMLGLNESCPLPDLVNGWSAEITLSKSLNPSTISSTSSFLNTFVNYFWDEIYTRLEEKLYDKPAVQVMSQKMPSLLEKVRERHGQFVGVLDLISRRVKVVVPRGAKTAPTGEDSNNASKRLSLSTDRGSKQVRTLSLSMSMGGIDGKPVEYKSGEATSAFGIDSEKHVTLTDPSPYSEEYQQEEQRVRAILESLPMASKSIYSPKTLFHLLFRNTDVDVVTVKFVLKQPSVNGQVSANPLRDTAVPALQYAIEEHNFTIAKLLVGLGASLEELTDEGTTVLRCLAEEVFTEEEVSELMEVYRYNQRAVAADPNLGFGIYRTLAVDETDV</sequence>
<name>A0A7G2CEF1_9TRYP</name>
<accession>A0A7G2CEF1</accession>
<evidence type="ECO:0000313" key="2">
    <source>
        <dbReference type="EMBL" id="CAD2217735.1"/>
    </source>
</evidence>
<organism evidence="2 3">
    <name type="scientific">Angomonas deanei</name>
    <dbReference type="NCBI Taxonomy" id="59799"/>
    <lineage>
        <taxon>Eukaryota</taxon>
        <taxon>Discoba</taxon>
        <taxon>Euglenozoa</taxon>
        <taxon>Kinetoplastea</taxon>
        <taxon>Metakinetoplastina</taxon>
        <taxon>Trypanosomatida</taxon>
        <taxon>Trypanosomatidae</taxon>
        <taxon>Strigomonadinae</taxon>
        <taxon>Angomonas</taxon>
    </lineage>
</organism>
<keyword evidence="3" id="KW-1185">Reference proteome</keyword>
<protein>
    <submittedName>
        <fullName evidence="2">Uncharacterized protein</fullName>
    </submittedName>
</protein>
<dbReference type="AlphaFoldDB" id="A0A7G2CEF1"/>
<dbReference type="EMBL" id="LR877153">
    <property type="protein sequence ID" value="CAD2217735.1"/>
    <property type="molecule type" value="Genomic_DNA"/>
</dbReference>
<dbReference type="VEuPathDB" id="TriTrypDB:ADEAN_000521500"/>
<evidence type="ECO:0000313" key="3">
    <source>
        <dbReference type="Proteomes" id="UP000515908"/>
    </source>
</evidence>
<feature type="compositionally biased region" description="Polar residues" evidence="1">
    <location>
        <begin position="391"/>
        <end position="409"/>
    </location>
</feature>